<evidence type="ECO:0000313" key="4">
    <source>
        <dbReference type="Proteomes" id="UP000316196"/>
    </source>
</evidence>
<sequence>MKLFGRSDEKSAQQTSEAGPTETTRRERRPGEAKGRPTPTRRQAEAERRRRLQLSPKERKKQAREAERRARMEAYEARDRTPEKELLRDVVDSRWSLAEFVLPILLLNLAASIMWPNHTNPIAYVMYGYILLSIIDGVLCWRRYRTLLRERMPRLTDISGLGLRFYLFNRVISLRPMRNPKPRVRRGEKI</sequence>
<feature type="compositionally biased region" description="Basic and acidic residues" evidence="1">
    <location>
        <begin position="23"/>
        <end position="35"/>
    </location>
</feature>
<dbReference type="EMBL" id="VFOR01000001">
    <property type="protein sequence ID" value="TQL62859.1"/>
    <property type="molecule type" value="Genomic_DNA"/>
</dbReference>
<feature type="region of interest" description="Disordered" evidence="1">
    <location>
        <begin position="1"/>
        <end position="78"/>
    </location>
</feature>
<feature type="compositionally biased region" description="Basic and acidic residues" evidence="1">
    <location>
        <begin position="1"/>
        <end position="11"/>
    </location>
</feature>
<feature type="compositionally biased region" description="Basic and acidic residues" evidence="1">
    <location>
        <begin position="63"/>
        <end position="78"/>
    </location>
</feature>
<dbReference type="Proteomes" id="UP000316196">
    <property type="component" value="Unassembled WGS sequence"/>
</dbReference>
<organism evidence="3 4">
    <name type="scientific">Propioniferax innocua</name>
    <dbReference type="NCBI Taxonomy" id="1753"/>
    <lineage>
        <taxon>Bacteria</taxon>
        <taxon>Bacillati</taxon>
        <taxon>Actinomycetota</taxon>
        <taxon>Actinomycetes</taxon>
        <taxon>Propionibacteriales</taxon>
        <taxon>Propionibacteriaceae</taxon>
        <taxon>Propioniferax</taxon>
    </lineage>
</organism>
<protein>
    <submittedName>
        <fullName evidence="3">DUF3043 family protein</fullName>
    </submittedName>
</protein>
<accession>A0A542ZRH3</accession>
<feature type="transmembrane region" description="Helical" evidence="2">
    <location>
        <begin position="121"/>
        <end position="141"/>
    </location>
</feature>
<keyword evidence="2" id="KW-0812">Transmembrane</keyword>
<comment type="caution">
    <text evidence="3">The sequence shown here is derived from an EMBL/GenBank/DDBJ whole genome shotgun (WGS) entry which is preliminary data.</text>
</comment>
<proteinExistence type="predicted"/>
<evidence type="ECO:0000256" key="1">
    <source>
        <dbReference type="SAM" id="MobiDB-lite"/>
    </source>
</evidence>
<evidence type="ECO:0000256" key="2">
    <source>
        <dbReference type="SAM" id="Phobius"/>
    </source>
</evidence>
<reference evidence="3 4" key="1">
    <citation type="submission" date="2019-06" db="EMBL/GenBank/DDBJ databases">
        <title>Sequencing the genomes of 1000 actinobacteria strains.</title>
        <authorList>
            <person name="Klenk H.-P."/>
        </authorList>
    </citation>
    <scope>NUCLEOTIDE SEQUENCE [LARGE SCALE GENOMIC DNA]</scope>
    <source>
        <strain evidence="3 4">DSM 8251</strain>
    </source>
</reference>
<dbReference type="RefSeq" id="WP_142092648.1">
    <property type="nucleotide sequence ID" value="NZ_BAAAMD010000001.1"/>
</dbReference>
<keyword evidence="2" id="KW-1133">Transmembrane helix</keyword>
<feature type="transmembrane region" description="Helical" evidence="2">
    <location>
        <begin position="97"/>
        <end position="115"/>
    </location>
</feature>
<keyword evidence="2" id="KW-0472">Membrane</keyword>
<dbReference type="AlphaFoldDB" id="A0A542ZRH3"/>
<gene>
    <name evidence="3" type="ORF">FB460_0650</name>
</gene>
<name>A0A542ZRH3_9ACTN</name>
<dbReference type="InterPro" id="IPR021403">
    <property type="entry name" value="DUF3043"/>
</dbReference>
<dbReference type="OrthoDB" id="5194448at2"/>
<dbReference type="Pfam" id="PF11241">
    <property type="entry name" value="DUF3043"/>
    <property type="match status" value="1"/>
</dbReference>
<keyword evidence="4" id="KW-1185">Reference proteome</keyword>
<evidence type="ECO:0000313" key="3">
    <source>
        <dbReference type="EMBL" id="TQL62859.1"/>
    </source>
</evidence>